<keyword evidence="5" id="KW-1185">Reference proteome</keyword>
<evidence type="ECO:0000256" key="2">
    <source>
        <dbReference type="SAM" id="Phobius"/>
    </source>
</evidence>
<name>A0A9D3WLQ7_9SAUR</name>
<feature type="chain" id="PRO_5039205800" evidence="3">
    <location>
        <begin position="23"/>
        <end position="288"/>
    </location>
</feature>
<feature type="region of interest" description="Disordered" evidence="1">
    <location>
        <begin position="196"/>
        <end position="288"/>
    </location>
</feature>
<evidence type="ECO:0000313" key="5">
    <source>
        <dbReference type="Proteomes" id="UP000827986"/>
    </source>
</evidence>
<keyword evidence="2" id="KW-0472">Membrane</keyword>
<dbReference type="AlphaFoldDB" id="A0A9D3WLQ7"/>
<dbReference type="Proteomes" id="UP000827986">
    <property type="component" value="Unassembled WGS sequence"/>
</dbReference>
<keyword evidence="2" id="KW-0812">Transmembrane</keyword>
<feature type="compositionally biased region" description="Polar residues" evidence="1">
    <location>
        <begin position="206"/>
        <end position="227"/>
    </location>
</feature>
<accession>A0A9D3WLQ7</accession>
<comment type="caution">
    <text evidence="4">The sequence shown here is derived from an EMBL/GenBank/DDBJ whole genome shotgun (WGS) entry which is preliminary data.</text>
</comment>
<reference evidence="4" key="1">
    <citation type="submission" date="2021-09" db="EMBL/GenBank/DDBJ databases">
        <title>The genome of Mauremys mutica provides insights into the evolution of semi-aquatic lifestyle.</title>
        <authorList>
            <person name="Gong S."/>
            <person name="Gao Y."/>
        </authorList>
    </citation>
    <scope>NUCLEOTIDE SEQUENCE</scope>
    <source>
        <strain evidence="4">MM-2020</strain>
        <tissue evidence="4">Muscle</tissue>
    </source>
</reference>
<gene>
    <name evidence="4" type="ORF">KIL84_022748</name>
</gene>
<organism evidence="4 5">
    <name type="scientific">Mauremys mutica</name>
    <name type="common">yellowpond turtle</name>
    <dbReference type="NCBI Taxonomy" id="74926"/>
    <lineage>
        <taxon>Eukaryota</taxon>
        <taxon>Metazoa</taxon>
        <taxon>Chordata</taxon>
        <taxon>Craniata</taxon>
        <taxon>Vertebrata</taxon>
        <taxon>Euteleostomi</taxon>
        <taxon>Archelosauria</taxon>
        <taxon>Testudinata</taxon>
        <taxon>Testudines</taxon>
        <taxon>Cryptodira</taxon>
        <taxon>Durocryptodira</taxon>
        <taxon>Testudinoidea</taxon>
        <taxon>Geoemydidae</taxon>
        <taxon>Geoemydinae</taxon>
        <taxon>Mauremys</taxon>
    </lineage>
</organism>
<feature type="signal peptide" evidence="3">
    <location>
        <begin position="1"/>
        <end position="22"/>
    </location>
</feature>
<protein>
    <submittedName>
        <fullName evidence="4">Uncharacterized protein</fullName>
    </submittedName>
</protein>
<evidence type="ECO:0000256" key="1">
    <source>
        <dbReference type="SAM" id="MobiDB-lite"/>
    </source>
</evidence>
<feature type="transmembrane region" description="Helical" evidence="2">
    <location>
        <begin position="88"/>
        <end position="113"/>
    </location>
</feature>
<evidence type="ECO:0000256" key="3">
    <source>
        <dbReference type="SAM" id="SignalP"/>
    </source>
</evidence>
<proteinExistence type="predicted"/>
<dbReference type="OrthoDB" id="9632766at2759"/>
<sequence length="288" mass="32581">MSNFSDFLPLIVLLSSVLLTEQASEPNCTEIADFDNCLGNTEGFCPKDIVCGCKDNKPFCKCPYFRGLWGDYWYMGHKCEQLWNTLDLILITVLPAVALAFLVGVIIQCVYYCKNKSNKSVKGARKQARQTQLESQHNPVFVPELSGNSRYVSQQQWATDDWTTENIKMPKIQLQSQSFAQSQSPGEAEVYSYIPHQPSRRPIPTADSSFSLQSPPRSQFGYQNSHIPNVDYEEDNPIPAMSGRQFPKSGIPEFSRSDRFQSVAQPMDNPNAGRPVRPYQLGRSQKYI</sequence>
<keyword evidence="2" id="KW-1133">Transmembrane helix</keyword>
<keyword evidence="3" id="KW-0732">Signal</keyword>
<dbReference type="EMBL" id="JAHDVG010000488">
    <property type="protein sequence ID" value="KAH1165189.1"/>
    <property type="molecule type" value="Genomic_DNA"/>
</dbReference>
<evidence type="ECO:0000313" key="4">
    <source>
        <dbReference type="EMBL" id="KAH1165189.1"/>
    </source>
</evidence>